<keyword evidence="5 6" id="KW-0949">S-adenosyl-L-methionine</keyword>
<evidence type="ECO:0000313" key="7">
    <source>
        <dbReference type="EMBL" id="MFC3034764.1"/>
    </source>
</evidence>
<gene>
    <name evidence="6 7" type="primary">rlmF</name>
    <name evidence="7" type="ORF">ACFOEE_19850</name>
</gene>
<keyword evidence="1 6" id="KW-0963">Cytoplasm</keyword>
<protein>
    <recommendedName>
        <fullName evidence="6">Ribosomal RNA large subunit methyltransferase F</fullName>
        <ecNumber evidence="6">2.1.1.181</ecNumber>
    </recommendedName>
    <alternativeName>
        <fullName evidence="6">23S rRNA mA1618 methyltransferase</fullName>
    </alternativeName>
    <alternativeName>
        <fullName evidence="6">rRNA adenine N-6-methyltransferase</fullName>
    </alternativeName>
</protein>
<proteinExistence type="inferred from homology"/>
<sequence length="285" mass="31921">MHPRNLHQSGYQFASLIKAIPELEAHLVTTPAGTVSIDFANAQSVLLLNQAILKQDYGIAYWTLPPQYLCPPVPGRADYLHHLADLLEADPRIDHNAKVKGLDIGTGASLIYPILGHQIYGWQFVGSDINPGALALAKQWQSFNKLPVKLRTQENAKAIFHGVIQHNEQFTFTLCNPPFHMSAADALQGTQRKWRNLGKQPTQQLNFGGHAPELWCEGGERAFVTQMLTESADFATQVQWFTCLVSKAENLTALEKVASQLAVKEWRIVNMSQGQKRSRFIAWHF</sequence>
<accession>A0ABV7CQ04</accession>
<keyword evidence="2 6" id="KW-0698">rRNA processing</keyword>
<evidence type="ECO:0000256" key="5">
    <source>
        <dbReference type="ARBA" id="ARBA00022691"/>
    </source>
</evidence>
<evidence type="ECO:0000313" key="8">
    <source>
        <dbReference type="Proteomes" id="UP001595453"/>
    </source>
</evidence>
<comment type="catalytic activity">
    <reaction evidence="6">
        <text>adenosine(1618) in 23S rRNA + S-adenosyl-L-methionine = N(6)-methyladenosine(1618) in 23S rRNA + S-adenosyl-L-homocysteine + H(+)</text>
        <dbReference type="Rhea" id="RHEA:16497"/>
        <dbReference type="Rhea" id="RHEA-COMP:10229"/>
        <dbReference type="Rhea" id="RHEA-COMP:10231"/>
        <dbReference type="ChEBI" id="CHEBI:15378"/>
        <dbReference type="ChEBI" id="CHEBI:57856"/>
        <dbReference type="ChEBI" id="CHEBI:59789"/>
        <dbReference type="ChEBI" id="CHEBI:74411"/>
        <dbReference type="ChEBI" id="CHEBI:74449"/>
        <dbReference type="EC" id="2.1.1.181"/>
    </reaction>
</comment>
<dbReference type="Pfam" id="PF05971">
    <property type="entry name" value="Methyltransf_10"/>
    <property type="match status" value="1"/>
</dbReference>
<dbReference type="InterPro" id="IPR016909">
    <property type="entry name" value="rRNA_lsu_MeTfrase_F"/>
</dbReference>
<comment type="similarity">
    <text evidence="6">Belongs to the methyltransferase superfamily. METTL16/RlmF family.</text>
</comment>
<dbReference type="RefSeq" id="WP_377128669.1">
    <property type="nucleotide sequence ID" value="NZ_JBHRSD010000047.1"/>
</dbReference>
<dbReference type="Gene3D" id="3.40.50.150">
    <property type="entry name" value="Vaccinia Virus protein VP39"/>
    <property type="match status" value="1"/>
</dbReference>
<comment type="caution">
    <text evidence="7">The sequence shown here is derived from an EMBL/GenBank/DDBJ whole genome shotgun (WGS) entry which is preliminary data.</text>
</comment>
<evidence type="ECO:0000256" key="1">
    <source>
        <dbReference type="ARBA" id="ARBA00022490"/>
    </source>
</evidence>
<dbReference type="EC" id="2.1.1.181" evidence="6"/>
<reference evidence="8" key="1">
    <citation type="journal article" date="2019" name="Int. J. Syst. Evol. Microbiol.">
        <title>The Global Catalogue of Microorganisms (GCM) 10K type strain sequencing project: providing services to taxonomists for standard genome sequencing and annotation.</title>
        <authorList>
            <consortium name="The Broad Institute Genomics Platform"/>
            <consortium name="The Broad Institute Genome Sequencing Center for Infectious Disease"/>
            <person name="Wu L."/>
            <person name="Ma J."/>
        </authorList>
    </citation>
    <scope>NUCLEOTIDE SEQUENCE [LARGE SCALE GENOMIC DNA]</scope>
    <source>
        <strain evidence="8">KCTC 42730</strain>
    </source>
</reference>
<name>A0ABV7CQ04_9GAMM</name>
<keyword evidence="8" id="KW-1185">Reference proteome</keyword>
<dbReference type="Proteomes" id="UP001595453">
    <property type="component" value="Unassembled WGS sequence"/>
</dbReference>
<keyword evidence="3 6" id="KW-0489">Methyltransferase</keyword>
<dbReference type="InterPro" id="IPR029063">
    <property type="entry name" value="SAM-dependent_MTases_sf"/>
</dbReference>
<dbReference type="NCBIfam" id="NF008725">
    <property type="entry name" value="PRK11727.1"/>
    <property type="match status" value="1"/>
</dbReference>
<dbReference type="PANTHER" id="PTHR13393:SF0">
    <property type="entry name" value="RNA N6-ADENOSINE-METHYLTRANSFERASE METTL16"/>
    <property type="match status" value="1"/>
</dbReference>
<dbReference type="InterPro" id="IPR010286">
    <property type="entry name" value="METTL16/RlmF"/>
</dbReference>
<evidence type="ECO:0000256" key="3">
    <source>
        <dbReference type="ARBA" id="ARBA00022603"/>
    </source>
</evidence>
<organism evidence="7 8">
    <name type="scientific">Pseudoalteromonas fenneropenaei</name>
    <dbReference type="NCBI Taxonomy" id="1737459"/>
    <lineage>
        <taxon>Bacteria</taxon>
        <taxon>Pseudomonadati</taxon>
        <taxon>Pseudomonadota</taxon>
        <taxon>Gammaproteobacteria</taxon>
        <taxon>Alteromonadales</taxon>
        <taxon>Pseudoalteromonadaceae</taxon>
        <taxon>Pseudoalteromonas</taxon>
    </lineage>
</organism>
<dbReference type="EMBL" id="JBHRSD010000047">
    <property type="protein sequence ID" value="MFC3034764.1"/>
    <property type="molecule type" value="Genomic_DNA"/>
</dbReference>
<comment type="subcellular location">
    <subcellularLocation>
        <location evidence="6">Cytoplasm</location>
    </subcellularLocation>
</comment>
<dbReference type="PIRSF" id="PIRSF029038">
    <property type="entry name" value="Mtase_YbiN_prd"/>
    <property type="match status" value="1"/>
</dbReference>
<dbReference type="SUPFAM" id="SSF53335">
    <property type="entry name" value="S-adenosyl-L-methionine-dependent methyltransferases"/>
    <property type="match status" value="1"/>
</dbReference>
<evidence type="ECO:0000256" key="6">
    <source>
        <dbReference type="HAMAP-Rule" id="MF_01848"/>
    </source>
</evidence>
<evidence type="ECO:0000256" key="2">
    <source>
        <dbReference type="ARBA" id="ARBA00022552"/>
    </source>
</evidence>
<keyword evidence="4 6" id="KW-0808">Transferase</keyword>
<dbReference type="HAMAP" id="MF_01848">
    <property type="entry name" value="23SrRNA_methyltr_F"/>
    <property type="match status" value="1"/>
</dbReference>
<dbReference type="GO" id="GO:0052907">
    <property type="term" value="F:23S rRNA (adenine(1618)-N(6))-methyltransferase activity"/>
    <property type="evidence" value="ECO:0007669"/>
    <property type="project" value="UniProtKB-EC"/>
</dbReference>
<dbReference type="CDD" id="cd02440">
    <property type="entry name" value="AdoMet_MTases"/>
    <property type="match status" value="1"/>
</dbReference>
<dbReference type="PANTHER" id="PTHR13393">
    <property type="entry name" value="SAM-DEPENDENT METHYLTRANSFERASE"/>
    <property type="match status" value="1"/>
</dbReference>
<comment type="function">
    <text evidence="6">Specifically methylates the adenine in position 1618 of 23S rRNA.</text>
</comment>
<evidence type="ECO:0000256" key="4">
    <source>
        <dbReference type="ARBA" id="ARBA00022679"/>
    </source>
</evidence>